<evidence type="ECO:0000256" key="9">
    <source>
        <dbReference type="ARBA" id="ARBA00023277"/>
    </source>
</evidence>
<dbReference type="RefSeq" id="WP_201747690.1">
    <property type="nucleotide sequence ID" value="NZ_VBSN01000020.1"/>
</dbReference>
<evidence type="ECO:0000313" key="11">
    <source>
        <dbReference type="EMBL" id="KAA6441234.1"/>
    </source>
</evidence>
<comment type="caution">
    <text evidence="11">The sequence shown here is derived from an EMBL/GenBank/DDBJ whole genome shotgun (WGS) entry which is preliminary data.</text>
</comment>
<feature type="non-terminal residue" evidence="11">
    <location>
        <position position="179"/>
    </location>
</feature>
<keyword evidence="8" id="KW-0325">Glycoprotein</keyword>
<sequence length="179" mass="18502">GSPSLSDSETITVTVNSPATTTRINVGGSAYTASGNRAFIADKYFTGTSTTPSAASSVDILNTTDDVIYRSARSGATISYSIPVPNGSYSVILHFAELYFGAPGKVAGGTGKRRFNVAIEGASKLTNYDIYAKAGGAVRAVKETFPVSVTDGMMNINFTSGSVNQPLINAIEVVPQTAA</sequence>
<feature type="domain" description="Malectin" evidence="10">
    <location>
        <begin position="22"/>
        <end position="171"/>
    </location>
</feature>
<dbReference type="EMBL" id="VBSN01000020">
    <property type="protein sequence ID" value="KAA6441234.1"/>
    <property type="molecule type" value="Genomic_DNA"/>
</dbReference>
<dbReference type="Pfam" id="PF11721">
    <property type="entry name" value="Malectin"/>
    <property type="match status" value="1"/>
</dbReference>
<dbReference type="GO" id="GO:0016020">
    <property type="term" value="C:membrane"/>
    <property type="evidence" value="ECO:0007669"/>
    <property type="project" value="TreeGrafter"/>
</dbReference>
<dbReference type="PANTHER" id="PTHR13460">
    <property type="match status" value="1"/>
</dbReference>
<keyword evidence="7" id="KW-0472">Membrane</keyword>
<evidence type="ECO:0000256" key="7">
    <source>
        <dbReference type="ARBA" id="ARBA00023136"/>
    </source>
</evidence>
<name>A0A5M8R2L6_9BACT</name>
<dbReference type="AlphaFoldDB" id="A0A5M8R2L6"/>
<comment type="similarity">
    <text evidence="2">Belongs to the malectin family.</text>
</comment>
<proteinExistence type="inferred from homology"/>
<dbReference type="InterPro" id="IPR008979">
    <property type="entry name" value="Galactose-bd-like_sf"/>
</dbReference>
<evidence type="ECO:0000256" key="4">
    <source>
        <dbReference type="ARBA" id="ARBA00022729"/>
    </source>
</evidence>
<feature type="non-terminal residue" evidence="11">
    <location>
        <position position="1"/>
    </location>
</feature>
<dbReference type="PANTHER" id="PTHR13460:SF0">
    <property type="entry name" value="MALECTIN"/>
    <property type="match status" value="1"/>
</dbReference>
<comment type="subcellular location">
    <subcellularLocation>
        <location evidence="1">Endoplasmic reticulum membrane</location>
        <topology evidence="1">Single-pass type I membrane protein</topology>
    </subcellularLocation>
</comment>
<dbReference type="Gene3D" id="2.60.120.430">
    <property type="entry name" value="Galactose-binding lectin"/>
    <property type="match status" value="1"/>
</dbReference>
<keyword evidence="12" id="KW-1185">Reference proteome</keyword>
<dbReference type="SUPFAM" id="SSF49785">
    <property type="entry name" value="Galactose-binding domain-like"/>
    <property type="match status" value="1"/>
</dbReference>
<keyword evidence="4" id="KW-0732">Signal</keyword>
<keyword evidence="5" id="KW-0256">Endoplasmic reticulum</keyword>
<organism evidence="11 12">
    <name type="scientific">Dyadobacter flavalbus</name>
    <dbReference type="NCBI Taxonomy" id="2579942"/>
    <lineage>
        <taxon>Bacteria</taxon>
        <taxon>Pseudomonadati</taxon>
        <taxon>Bacteroidota</taxon>
        <taxon>Cytophagia</taxon>
        <taxon>Cytophagales</taxon>
        <taxon>Spirosomataceae</taxon>
        <taxon>Dyadobacter</taxon>
    </lineage>
</organism>
<evidence type="ECO:0000259" key="10">
    <source>
        <dbReference type="Pfam" id="PF11721"/>
    </source>
</evidence>
<dbReference type="GO" id="GO:0030246">
    <property type="term" value="F:carbohydrate binding"/>
    <property type="evidence" value="ECO:0007669"/>
    <property type="project" value="InterPro"/>
</dbReference>
<reference evidence="11 12" key="1">
    <citation type="submission" date="2019-05" db="EMBL/GenBank/DDBJ databases">
        <authorList>
            <person name="Qu J.-H."/>
        </authorList>
    </citation>
    <scope>NUCLEOTIDE SEQUENCE [LARGE SCALE GENOMIC DNA]</scope>
    <source>
        <strain evidence="11 12">NS28</strain>
    </source>
</reference>
<evidence type="ECO:0000256" key="6">
    <source>
        <dbReference type="ARBA" id="ARBA00022989"/>
    </source>
</evidence>
<protein>
    <recommendedName>
        <fullName evidence="10">Malectin domain-containing protein</fullName>
    </recommendedName>
</protein>
<dbReference type="Proteomes" id="UP000323994">
    <property type="component" value="Unassembled WGS sequence"/>
</dbReference>
<dbReference type="InterPro" id="IPR039155">
    <property type="entry name" value="MLEC"/>
</dbReference>
<keyword evidence="3" id="KW-0812">Transmembrane</keyword>
<evidence type="ECO:0000256" key="1">
    <source>
        <dbReference type="ARBA" id="ARBA00004115"/>
    </source>
</evidence>
<evidence type="ECO:0000256" key="8">
    <source>
        <dbReference type="ARBA" id="ARBA00023180"/>
    </source>
</evidence>
<accession>A0A5M8R2L6</accession>
<evidence type="ECO:0000256" key="3">
    <source>
        <dbReference type="ARBA" id="ARBA00022692"/>
    </source>
</evidence>
<keyword evidence="6" id="KW-1133">Transmembrane helix</keyword>
<evidence type="ECO:0000256" key="5">
    <source>
        <dbReference type="ARBA" id="ARBA00022824"/>
    </source>
</evidence>
<evidence type="ECO:0000313" key="12">
    <source>
        <dbReference type="Proteomes" id="UP000323994"/>
    </source>
</evidence>
<evidence type="ECO:0000256" key="2">
    <source>
        <dbReference type="ARBA" id="ARBA00009141"/>
    </source>
</evidence>
<gene>
    <name evidence="11" type="ORF">FEM33_03210</name>
</gene>
<dbReference type="InterPro" id="IPR021720">
    <property type="entry name" value="Malectin_dom"/>
</dbReference>
<keyword evidence="9" id="KW-0119">Carbohydrate metabolism</keyword>